<comment type="caution">
    <text evidence="2">The sequence shown here is derived from an EMBL/GenBank/DDBJ whole genome shotgun (WGS) entry which is preliminary data.</text>
</comment>
<dbReference type="InterPro" id="IPR006944">
    <property type="entry name" value="Phage/GTA_portal"/>
</dbReference>
<name>F7VFP4_9PROT</name>
<dbReference type="AlphaFoldDB" id="F7VFP4"/>
<gene>
    <name evidence="2" type="ORF">ATPR_2193</name>
</gene>
<accession>F7VFP4</accession>
<evidence type="ECO:0000313" key="2">
    <source>
        <dbReference type="EMBL" id="GAA09189.1"/>
    </source>
</evidence>
<feature type="region of interest" description="Disordered" evidence="1">
    <location>
        <begin position="416"/>
        <end position="437"/>
    </location>
</feature>
<evidence type="ECO:0000256" key="1">
    <source>
        <dbReference type="SAM" id="MobiDB-lite"/>
    </source>
</evidence>
<evidence type="ECO:0000313" key="3">
    <source>
        <dbReference type="Proteomes" id="UP000004319"/>
    </source>
</evidence>
<protein>
    <submittedName>
        <fullName evidence="2">Phage major capsid protein HK97</fullName>
    </submittedName>
</protein>
<dbReference type="EMBL" id="BABS01000073">
    <property type="protein sequence ID" value="GAA09189.1"/>
    <property type="molecule type" value="Genomic_DNA"/>
</dbReference>
<sequence length="437" mass="49300">MGFFSKKEWPLKPVDHSKYKPKEKALPTEPSLNISFFPGLSGSTTASGVTVTEQTSLQLSAVYACVNMIATDIAKLPLIIQRQYNGGWKKEQTYLDKVLRKPNKRDTLYQMLQSLIFNFLISGNGYLAIIRNEDGSVDKLIPVDNWSVTVNEQMNGDRYYYASSKLFVGEKTSFKSEEGAMRVFREEDMIHIQNLNLNGNLYGSSPIQMAGEVFGLGLAAQETAARAFNNGSFFQGYLKVTGTLNKNKQDQVQENWNRAQQSVTNSGKVPVIPSDVDYINTGASPKDLQLLEAREQVTKDVARMYKVPLHRLGFGDSEKAANMEQQERSYISNALEPITEQLKQQLDIKLLFEDDLDNYRFEFDFNKMVMPDMLERYQAYAIALTNGFKNRDEVREAEGNSPLPNGEGQIFLTPTYTAKQDGTGSHNIGVPNKEYEE</sequence>
<dbReference type="Proteomes" id="UP000004319">
    <property type="component" value="Unassembled WGS sequence"/>
</dbReference>
<dbReference type="NCBIfam" id="TIGR01537">
    <property type="entry name" value="portal_HK97"/>
    <property type="match status" value="1"/>
</dbReference>
<feature type="compositionally biased region" description="Polar residues" evidence="1">
    <location>
        <begin position="416"/>
        <end position="426"/>
    </location>
</feature>
<proteinExistence type="predicted"/>
<dbReference type="InterPro" id="IPR006427">
    <property type="entry name" value="Portal_HK97"/>
</dbReference>
<organism evidence="2 3">
    <name type="scientific">Acetobacter tropicalis NBRC 101654</name>
    <dbReference type="NCBI Taxonomy" id="749388"/>
    <lineage>
        <taxon>Bacteria</taxon>
        <taxon>Pseudomonadati</taxon>
        <taxon>Pseudomonadota</taxon>
        <taxon>Alphaproteobacteria</taxon>
        <taxon>Acetobacterales</taxon>
        <taxon>Acetobacteraceae</taxon>
        <taxon>Acetobacter</taxon>
    </lineage>
</organism>
<dbReference type="Pfam" id="PF04860">
    <property type="entry name" value="Phage_portal"/>
    <property type="match status" value="1"/>
</dbReference>
<reference evidence="2 3" key="1">
    <citation type="journal article" date="2011" name="Biochem. Biophys. Res. Commun.">
        <title>Increased number of Arginine-based salt bridges contributes to the thermotolerance of thermotolerant acetic acid bacteria, Acetobacter tropicalis SKU1100.</title>
        <authorList>
            <person name="Matsutani M."/>
            <person name="Hirakawa H."/>
            <person name="Nishikura M."/>
            <person name="Soemphol W."/>
            <person name="Ali I.A.I."/>
            <person name="Yakushi T."/>
            <person name="Matsushita K."/>
        </authorList>
    </citation>
    <scope>NUCLEOTIDE SEQUENCE [LARGE SCALE GENOMIC DNA]</scope>
    <source>
        <strain evidence="2 3">NBRC 101654</strain>
    </source>
</reference>
<dbReference type="RefSeq" id="WP_006559214.1">
    <property type="nucleotide sequence ID" value="NZ_BABS01000073.1"/>
</dbReference>